<evidence type="ECO:0000256" key="1">
    <source>
        <dbReference type="SAM" id="MobiDB-lite"/>
    </source>
</evidence>
<feature type="compositionally biased region" description="Low complexity" evidence="1">
    <location>
        <begin position="58"/>
        <end position="75"/>
    </location>
</feature>
<organism evidence="2 3">
    <name type="scientific">Claviceps pusilla</name>
    <dbReference type="NCBI Taxonomy" id="123648"/>
    <lineage>
        <taxon>Eukaryota</taxon>
        <taxon>Fungi</taxon>
        <taxon>Dikarya</taxon>
        <taxon>Ascomycota</taxon>
        <taxon>Pezizomycotina</taxon>
        <taxon>Sordariomycetes</taxon>
        <taxon>Hypocreomycetidae</taxon>
        <taxon>Hypocreales</taxon>
        <taxon>Clavicipitaceae</taxon>
        <taxon>Claviceps</taxon>
    </lineage>
</organism>
<reference evidence="2" key="1">
    <citation type="journal article" date="2020" name="bioRxiv">
        <title>Whole genome comparisons of ergot fungi reveals the divergence and evolution of species within the genus Claviceps are the result of varying mechanisms driving genome evolution and host range expansion.</title>
        <authorList>
            <person name="Wyka S.A."/>
            <person name="Mondo S.J."/>
            <person name="Liu M."/>
            <person name="Dettman J."/>
            <person name="Nalam V."/>
            <person name="Broders K.D."/>
        </authorList>
    </citation>
    <scope>NUCLEOTIDE SEQUENCE</scope>
    <source>
        <strain evidence="2">CCC 602</strain>
    </source>
</reference>
<feature type="non-terminal residue" evidence="2">
    <location>
        <position position="75"/>
    </location>
</feature>
<evidence type="ECO:0000313" key="2">
    <source>
        <dbReference type="EMBL" id="KAG5998837.1"/>
    </source>
</evidence>
<name>A0A9P7N8Z6_9HYPO</name>
<feature type="region of interest" description="Disordered" evidence="1">
    <location>
        <begin position="42"/>
        <end position="75"/>
    </location>
</feature>
<dbReference type="EMBL" id="SRPW01001818">
    <property type="protein sequence ID" value="KAG5998837.1"/>
    <property type="molecule type" value="Genomic_DNA"/>
</dbReference>
<dbReference type="AlphaFoldDB" id="A0A9P7N8Z6"/>
<sequence>MDDPQQLPAQTTDPISRPSSTSTTASANLQQLPGISALAVSNTAQDSPQLRATVAPQNPTYTGATPATTNGNGNL</sequence>
<comment type="caution">
    <text evidence="2">The sequence shown here is derived from an EMBL/GenBank/DDBJ whole genome shotgun (WGS) entry which is preliminary data.</text>
</comment>
<dbReference type="Proteomes" id="UP000748025">
    <property type="component" value="Unassembled WGS sequence"/>
</dbReference>
<gene>
    <name evidence="2" type="ORF">E4U43_002356</name>
</gene>
<proteinExistence type="predicted"/>
<evidence type="ECO:0000313" key="3">
    <source>
        <dbReference type="Proteomes" id="UP000748025"/>
    </source>
</evidence>
<protein>
    <submittedName>
        <fullName evidence="2">Uncharacterized protein</fullName>
    </submittedName>
</protein>
<feature type="compositionally biased region" description="Low complexity" evidence="1">
    <location>
        <begin position="11"/>
        <end position="27"/>
    </location>
</feature>
<keyword evidence="3" id="KW-1185">Reference proteome</keyword>
<feature type="region of interest" description="Disordered" evidence="1">
    <location>
        <begin position="1"/>
        <end position="29"/>
    </location>
</feature>
<accession>A0A9P7N8Z6</accession>